<dbReference type="AlphaFoldDB" id="A0A0V0QEG8"/>
<dbReference type="HAMAP" id="MF_01965">
    <property type="entry name" value="NADHX_dehydratase"/>
    <property type="match status" value="1"/>
</dbReference>
<comment type="similarity">
    <text evidence="6">Belongs to the NnrD/CARKD family.</text>
</comment>
<dbReference type="Pfam" id="PF01256">
    <property type="entry name" value="Carb_kinase"/>
    <property type="match status" value="1"/>
</dbReference>
<dbReference type="EMBL" id="LDAU01000183">
    <property type="protein sequence ID" value="KRX00633.1"/>
    <property type="molecule type" value="Genomic_DNA"/>
</dbReference>
<dbReference type="InParanoid" id="A0A0V0QEG8"/>
<dbReference type="OMA" id="WRAAYHN"/>
<sequence>MKQVRQILPKIDKFQHKGRNGRLGVIGGCYEYTGAPYYSATSLLKGGGDLAHIFCTKSAATAIKSYSPEIIVHPFLFAEEEITTELKMRLSKEQLQNFREQQVKETIENVHSWQAALHAFIIGPGIGRDKNITQYIPEIIKGFENNQIILLDADGLWFLSNGNTEKMEEVVKQKSKNIILTPNQVEFERLWDSLMPQQEKKINREQKQKIIQERNYLSTQESPIQEISIDDELVQDTVRLSKRLNNVNIILKGIVDVITDGKKAYIVTQEGSSKRCGGIGDILTGLVGLYAFWGQQSGVKGGSLEGCVLGSYIARLSSQYAYERYKFGLTAPNVLEYVDIAFNEFYFEKSFKHQQKL</sequence>
<dbReference type="PANTHER" id="PTHR12592">
    <property type="entry name" value="ATP-DEPENDENT (S)-NAD(P)H-HYDRATE DEHYDRATASE FAMILY MEMBER"/>
    <property type="match status" value="1"/>
</dbReference>
<evidence type="ECO:0000313" key="9">
    <source>
        <dbReference type="Proteomes" id="UP000054937"/>
    </source>
</evidence>
<dbReference type="OrthoDB" id="8110916at2759"/>
<dbReference type="PROSITE" id="PS51383">
    <property type="entry name" value="YJEF_C_3"/>
    <property type="match status" value="1"/>
</dbReference>
<feature type="binding site" evidence="6">
    <location>
        <position position="125"/>
    </location>
    <ligand>
        <name>(6S)-NADPHX</name>
        <dbReference type="ChEBI" id="CHEBI:64076"/>
    </ligand>
</feature>
<feature type="binding site" evidence="6">
    <location>
        <begin position="183"/>
        <end position="189"/>
    </location>
    <ligand>
        <name>(6S)-NADPHX</name>
        <dbReference type="ChEBI" id="CHEBI:64076"/>
    </ligand>
</feature>
<dbReference type="GO" id="GO:0047453">
    <property type="term" value="F:ATP-dependent NAD(P)H-hydrate dehydratase activity"/>
    <property type="evidence" value="ECO:0007669"/>
    <property type="project" value="UniProtKB-UniRule"/>
</dbReference>
<evidence type="ECO:0000256" key="3">
    <source>
        <dbReference type="ARBA" id="ARBA00022857"/>
    </source>
</evidence>
<dbReference type="EC" id="4.2.1.93" evidence="6"/>
<organism evidence="8 9">
    <name type="scientific">Pseudocohnilembus persalinus</name>
    <name type="common">Ciliate</name>
    <dbReference type="NCBI Taxonomy" id="266149"/>
    <lineage>
        <taxon>Eukaryota</taxon>
        <taxon>Sar</taxon>
        <taxon>Alveolata</taxon>
        <taxon>Ciliophora</taxon>
        <taxon>Intramacronucleata</taxon>
        <taxon>Oligohymenophorea</taxon>
        <taxon>Scuticociliatia</taxon>
        <taxon>Philasterida</taxon>
        <taxon>Pseudocohnilembidae</taxon>
        <taxon>Pseudocohnilembus</taxon>
    </lineage>
</organism>
<evidence type="ECO:0000256" key="1">
    <source>
        <dbReference type="ARBA" id="ARBA00022741"/>
    </source>
</evidence>
<evidence type="ECO:0000256" key="6">
    <source>
        <dbReference type="HAMAP-Rule" id="MF_03157"/>
    </source>
</evidence>
<comment type="cofactor">
    <cofactor evidence="6">
        <name>Mg(2+)</name>
        <dbReference type="ChEBI" id="CHEBI:18420"/>
    </cofactor>
</comment>
<evidence type="ECO:0000313" key="8">
    <source>
        <dbReference type="EMBL" id="KRX00633.1"/>
    </source>
</evidence>
<keyword evidence="2 6" id="KW-0067">ATP-binding</keyword>
<dbReference type="InterPro" id="IPR000631">
    <property type="entry name" value="CARKD"/>
</dbReference>
<dbReference type="SUPFAM" id="SSF53613">
    <property type="entry name" value="Ribokinase-like"/>
    <property type="match status" value="1"/>
</dbReference>
<accession>A0A0V0QEG8</accession>
<feature type="binding site" evidence="6">
    <location>
        <begin position="271"/>
        <end position="280"/>
    </location>
    <ligand>
        <name>ATP</name>
        <dbReference type="ChEBI" id="CHEBI:30616"/>
    </ligand>
</feature>
<proteinExistence type="inferred from homology"/>
<keyword evidence="4 6" id="KW-0520">NAD</keyword>
<feature type="binding site" evidence="6">
    <location>
        <position position="281"/>
    </location>
    <ligand>
        <name>(6S)-NADPHX</name>
        <dbReference type="ChEBI" id="CHEBI:64076"/>
    </ligand>
</feature>
<keyword evidence="3" id="KW-0521">NADP</keyword>
<dbReference type="Gene3D" id="3.40.1190.20">
    <property type="match status" value="1"/>
</dbReference>
<comment type="function">
    <text evidence="6">Catalyzes the dehydration of the S-form of NAD(P)HX at the expense of ATP, which is converted to ADP. Together with NAD(P)HX epimerase, which catalyzes the epimerization of the S- and R-forms, the enzyme allows the repair of both epimers of NAD(P)HX, a damaged form of NAD(P)H that is a result of enzymatic or heat-dependent hydration.</text>
</comment>
<feature type="domain" description="YjeF C-terminal" evidence="7">
    <location>
        <begin position="1"/>
        <end position="345"/>
    </location>
</feature>
<keyword evidence="1 6" id="KW-0547">Nucleotide-binding</keyword>
<dbReference type="PANTHER" id="PTHR12592:SF0">
    <property type="entry name" value="ATP-DEPENDENT (S)-NAD(P)H-HYDRATE DEHYDRATASE"/>
    <property type="match status" value="1"/>
</dbReference>
<comment type="catalytic activity">
    <reaction evidence="6">
        <text>(6S)-NADHX + ATP = ADP + phosphate + NADH + H(+)</text>
        <dbReference type="Rhea" id="RHEA:19017"/>
        <dbReference type="ChEBI" id="CHEBI:15378"/>
        <dbReference type="ChEBI" id="CHEBI:30616"/>
        <dbReference type="ChEBI" id="CHEBI:43474"/>
        <dbReference type="ChEBI" id="CHEBI:57945"/>
        <dbReference type="ChEBI" id="CHEBI:64074"/>
        <dbReference type="ChEBI" id="CHEBI:456216"/>
        <dbReference type="EC" id="4.2.1.93"/>
    </reaction>
</comment>
<dbReference type="Proteomes" id="UP000054937">
    <property type="component" value="Unassembled WGS sequence"/>
</dbReference>
<comment type="caution">
    <text evidence="8">The sequence shown here is derived from an EMBL/GenBank/DDBJ whole genome shotgun (WGS) entry which is preliminary data.</text>
</comment>
<protein>
    <recommendedName>
        <fullName evidence="6">ATP-dependent (S)-NAD(P)H-hydrate dehydratase</fullName>
        <ecNumber evidence="6">4.2.1.93</ecNumber>
    </recommendedName>
    <alternativeName>
        <fullName evidence="6">ATP-dependent NAD(P)HX dehydratase</fullName>
    </alternativeName>
</protein>
<keyword evidence="6" id="KW-0597">Phosphoprotein</keyword>
<keyword evidence="5 6" id="KW-0456">Lyase</keyword>
<name>A0A0V0QEG8_PSEPJ</name>
<dbReference type="GO" id="GO:0110051">
    <property type="term" value="P:metabolite repair"/>
    <property type="evidence" value="ECO:0007669"/>
    <property type="project" value="TreeGrafter"/>
</dbReference>
<keyword evidence="9" id="KW-1185">Reference proteome</keyword>
<gene>
    <name evidence="8" type="ORF">PPERSA_00860</name>
</gene>
<evidence type="ECO:0000256" key="2">
    <source>
        <dbReference type="ARBA" id="ARBA00022840"/>
    </source>
</evidence>
<dbReference type="GO" id="GO:0046496">
    <property type="term" value="P:nicotinamide nucleotide metabolic process"/>
    <property type="evidence" value="ECO:0007669"/>
    <property type="project" value="UniProtKB-UniRule"/>
</dbReference>
<dbReference type="InterPro" id="IPR029056">
    <property type="entry name" value="Ribokinase-like"/>
</dbReference>
<dbReference type="FunCoup" id="A0A0V0QEG8">
    <property type="interactions" value="85"/>
</dbReference>
<comment type="catalytic activity">
    <reaction evidence="6">
        <text>(6S)-NADPHX + ATP = ADP + phosphate + NADPH + H(+)</text>
        <dbReference type="Rhea" id="RHEA:32231"/>
        <dbReference type="ChEBI" id="CHEBI:15378"/>
        <dbReference type="ChEBI" id="CHEBI:30616"/>
        <dbReference type="ChEBI" id="CHEBI:43474"/>
        <dbReference type="ChEBI" id="CHEBI:57783"/>
        <dbReference type="ChEBI" id="CHEBI:64076"/>
        <dbReference type="ChEBI" id="CHEBI:456216"/>
        <dbReference type="EC" id="4.2.1.93"/>
    </reaction>
</comment>
<dbReference type="GO" id="GO:0005524">
    <property type="term" value="F:ATP binding"/>
    <property type="evidence" value="ECO:0007669"/>
    <property type="project" value="UniProtKB-KW"/>
</dbReference>
<feature type="binding site" evidence="6">
    <location>
        <begin position="252"/>
        <end position="256"/>
    </location>
    <ligand>
        <name>ATP</name>
        <dbReference type="ChEBI" id="CHEBI:30616"/>
    </ligand>
</feature>
<reference evidence="8 9" key="1">
    <citation type="journal article" date="2015" name="Sci. Rep.">
        <title>Genome of the facultative scuticociliatosis pathogen Pseudocohnilembus persalinus provides insight into its virulence through horizontal gene transfer.</title>
        <authorList>
            <person name="Xiong J."/>
            <person name="Wang G."/>
            <person name="Cheng J."/>
            <person name="Tian M."/>
            <person name="Pan X."/>
            <person name="Warren A."/>
            <person name="Jiang C."/>
            <person name="Yuan D."/>
            <person name="Miao W."/>
        </authorList>
    </citation>
    <scope>NUCLEOTIDE SEQUENCE [LARGE SCALE GENOMIC DNA]</scope>
    <source>
        <strain evidence="8">36N120E</strain>
    </source>
</reference>
<evidence type="ECO:0000259" key="7">
    <source>
        <dbReference type="PROSITE" id="PS51383"/>
    </source>
</evidence>
<dbReference type="CDD" id="cd01171">
    <property type="entry name" value="YXKO-related"/>
    <property type="match status" value="1"/>
</dbReference>
<evidence type="ECO:0000256" key="4">
    <source>
        <dbReference type="ARBA" id="ARBA00023027"/>
    </source>
</evidence>
<evidence type="ECO:0000256" key="5">
    <source>
        <dbReference type="ARBA" id="ARBA00023239"/>
    </source>
</evidence>